<dbReference type="EMBL" id="QWDD01000003">
    <property type="protein sequence ID" value="RNJ48116.1"/>
    <property type="molecule type" value="Genomic_DNA"/>
</dbReference>
<dbReference type="Pfam" id="PF05016">
    <property type="entry name" value="ParE_toxin"/>
    <property type="match status" value="1"/>
</dbReference>
<keyword evidence="3" id="KW-1185">Reference proteome</keyword>
<evidence type="ECO:0000313" key="2">
    <source>
        <dbReference type="EMBL" id="RNJ48116.1"/>
    </source>
</evidence>
<gene>
    <name evidence="2" type="ORF">D1O30_20020</name>
</gene>
<evidence type="ECO:0000313" key="3">
    <source>
        <dbReference type="Proteomes" id="UP000268623"/>
    </source>
</evidence>
<keyword evidence="1" id="KW-1277">Toxin-antitoxin system</keyword>
<dbReference type="InterPro" id="IPR007712">
    <property type="entry name" value="RelE/ParE_toxin"/>
</dbReference>
<dbReference type="InterPro" id="IPR035093">
    <property type="entry name" value="RelE/ParE_toxin_dom_sf"/>
</dbReference>
<reference evidence="2 3" key="1">
    <citation type="submission" date="2018-08" db="EMBL/GenBank/DDBJ databases">
        <title>Genome sequence of Methylocystis hirsuta CSC1, a methanotroph able to accumulate PHAs.</title>
        <authorList>
            <person name="Bordel S."/>
            <person name="Rodriguez E."/>
            <person name="Gancedo J."/>
            <person name="Munoz R."/>
        </authorList>
    </citation>
    <scope>NUCLEOTIDE SEQUENCE [LARGE SCALE GENOMIC DNA]</scope>
    <source>
        <strain evidence="2 3">CSC1</strain>
    </source>
</reference>
<dbReference type="RefSeq" id="WP_123177862.1">
    <property type="nucleotide sequence ID" value="NZ_QWDD01000003.1"/>
</dbReference>
<dbReference type="Gene3D" id="3.30.2310.20">
    <property type="entry name" value="RelE-like"/>
    <property type="match status" value="1"/>
</dbReference>
<comment type="caution">
    <text evidence="2">The sequence shown here is derived from an EMBL/GenBank/DDBJ whole genome shotgun (WGS) entry which is preliminary data.</text>
</comment>
<dbReference type="AlphaFoldDB" id="A0A3M9XK44"/>
<accession>A0A3M9XK44</accession>
<organism evidence="2 3">
    <name type="scientific">Methylocystis hirsuta</name>
    <dbReference type="NCBI Taxonomy" id="369798"/>
    <lineage>
        <taxon>Bacteria</taxon>
        <taxon>Pseudomonadati</taxon>
        <taxon>Pseudomonadota</taxon>
        <taxon>Alphaproteobacteria</taxon>
        <taxon>Hyphomicrobiales</taxon>
        <taxon>Methylocystaceae</taxon>
        <taxon>Methylocystis</taxon>
    </lineage>
</organism>
<evidence type="ECO:0000256" key="1">
    <source>
        <dbReference type="ARBA" id="ARBA00022649"/>
    </source>
</evidence>
<dbReference type="Proteomes" id="UP000268623">
    <property type="component" value="Unassembled WGS sequence"/>
</dbReference>
<proteinExistence type="predicted"/>
<protein>
    <submittedName>
        <fullName evidence="2">Type II toxin-antitoxin system RelE/ParE family toxin</fullName>
    </submittedName>
</protein>
<sequence length="92" mass="10122">MSSRPAPRAILRISATAIAADSPAAAEKLMACLHDLSELLSENPRRGMAPPDIAADLRHFPVGDYLVLYRNLGDRVEIVRYVHGCLRLQDLV</sequence>
<name>A0A3M9XK44_9HYPH</name>